<dbReference type="PANTHER" id="PTHR37422:SF17">
    <property type="entry name" value="O-ANTIGEN LIGASE"/>
    <property type="match status" value="1"/>
</dbReference>
<organism evidence="7 8">
    <name type="scientific">Alcanivorax hongdengensis A-11-3</name>
    <dbReference type="NCBI Taxonomy" id="1177179"/>
    <lineage>
        <taxon>Bacteria</taxon>
        <taxon>Pseudomonadati</taxon>
        <taxon>Pseudomonadota</taxon>
        <taxon>Gammaproteobacteria</taxon>
        <taxon>Oceanospirillales</taxon>
        <taxon>Alcanivoracaceae</taxon>
        <taxon>Alcanivorax</taxon>
    </lineage>
</organism>
<dbReference type="AlphaFoldDB" id="L0W8J6"/>
<dbReference type="eggNOG" id="COG3307">
    <property type="taxonomic scope" value="Bacteria"/>
</dbReference>
<evidence type="ECO:0000259" key="6">
    <source>
        <dbReference type="Pfam" id="PF04932"/>
    </source>
</evidence>
<name>L0W8J6_9GAMM</name>
<dbReference type="STRING" id="1177179.A11A3_14445"/>
<feature type="transmembrane region" description="Helical" evidence="5">
    <location>
        <begin position="157"/>
        <end position="174"/>
    </location>
</feature>
<feature type="transmembrane region" description="Helical" evidence="5">
    <location>
        <begin position="216"/>
        <end position="236"/>
    </location>
</feature>
<dbReference type="Proteomes" id="UP000010164">
    <property type="component" value="Unassembled WGS sequence"/>
</dbReference>
<evidence type="ECO:0000256" key="5">
    <source>
        <dbReference type="SAM" id="Phobius"/>
    </source>
</evidence>
<reference evidence="7 8" key="1">
    <citation type="journal article" date="2012" name="J. Bacteriol.">
        <title>Genome Sequence of the Alkane-Degrading Bacterium Alcanivorax hongdengensis Type Strain A-11-3.</title>
        <authorList>
            <person name="Lai Q."/>
            <person name="Shao Z."/>
        </authorList>
    </citation>
    <scope>NUCLEOTIDE SEQUENCE [LARGE SCALE GENOMIC DNA]</scope>
    <source>
        <strain evidence="7 8">A-11-3</strain>
    </source>
</reference>
<evidence type="ECO:0000256" key="2">
    <source>
        <dbReference type="ARBA" id="ARBA00022692"/>
    </source>
</evidence>
<feature type="transmembrane region" description="Helical" evidence="5">
    <location>
        <begin position="65"/>
        <end position="83"/>
    </location>
</feature>
<evidence type="ECO:0000313" key="8">
    <source>
        <dbReference type="Proteomes" id="UP000010164"/>
    </source>
</evidence>
<feature type="transmembrane region" description="Helical" evidence="5">
    <location>
        <begin position="95"/>
        <end position="112"/>
    </location>
</feature>
<comment type="subcellular location">
    <subcellularLocation>
        <location evidence="1">Membrane</location>
        <topology evidence="1">Multi-pass membrane protein</topology>
    </subcellularLocation>
</comment>
<keyword evidence="4 5" id="KW-0472">Membrane</keyword>
<dbReference type="PANTHER" id="PTHR37422">
    <property type="entry name" value="TEICHURONIC ACID BIOSYNTHESIS PROTEIN TUAE"/>
    <property type="match status" value="1"/>
</dbReference>
<evidence type="ECO:0000256" key="4">
    <source>
        <dbReference type="ARBA" id="ARBA00023136"/>
    </source>
</evidence>
<dbReference type="InterPro" id="IPR007016">
    <property type="entry name" value="O-antigen_ligase-rel_domated"/>
</dbReference>
<feature type="domain" description="O-antigen ligase-related" evidence="6">
    <location>
        <begin position="185"/>
        <end position="324"/>
    </location>
</feature>
<feature type="transmembrane region" description="Helical" evidence="5">
    <location>
        <begin position="342"/>
        <end position="370"/>
    </location>
</feature>
<evidence type="ECO:0000256" key="3">
    <source>
        <dbReference type="ARBA" id="ARBA00022989"/>
    </source>
</evidence>
<dbReference type="OrthoDB" id="871774at2"/>
<feature type="transmembrane region" description="Helical" evidence="5">
    <location>
        <begin position="35"/>
        <end position="53"/>
    </location>
</feature>
<feature type="transmembrane region" description="Helical" evidence="5">
    <location>
        <begin position="307"/>
        <end position="330"/>
    </location>
</feature>
<gene>
    <name evidence="7" type="ORF">A11A3_14445</name>
</gene>
<dbReference type="RefSeq" id="WP_008930059.1">
    <property type="nucleotide sequence ID" value="NZ_AMRJ01000029.1"/>
</dbReference>
<proteinExistence type="predicted"/>
<keyword evidence="8" id="KW-1185">Reference proteome</keyword>
<dbReference type="GO" id="GO:0016020">
    <property type="term" value="C:membrane"/>
    <property type="evidence" value="ECO:0007669"/>
    <property type="project" value="UniProtKB-SubCell"/>
</dbReference>
<keyword evidence="3 5" id="KW-1133">Transmembrane helix</keyword>
<protein>
    <submittedName>
        <fullName evidence="7">O-antigen polymerase</fullName>
    </submittedName>
</protein>
<evidence type="ECO:0000256" key="1">
    <source>
        <dbReference type="ARBA" id="ARBA00004141"/>
    </source>
</evidence>
<accession>L0W8J6</accession>
<evidence type="ECO:0000313" key="7">
    <source>
        <dbReference type="EMBL" id="EKF73294.1"/>
    </source>
</evidence>
<feature type="transmembrane region" description="Helical" evidence="5">
    <location>
        <begin position="119"/>
        <end position="137"/>
    </location>
</feature>
<dbReference type="InterPro" id="IPR051533">
    <property type="entry name" value="WaaL-like"/>
</dbReference>
<comment type="caution">
    <text evidence="7">The sequence shown here is derived from an EMBL/GenBank/DDBJ whole genome shotgun (WGS) entry which is preliminary data.</text>
</comment>
<dbReference type="PATRIC" id="fig|1177179.3.peg.2848"/>
<feature type="transmembrane region" description="Helical" evidence="5">
    <location>
        <begin position="9"/>
        <end position="29"/>
    </location>
</feature>
<keyword evidence="2 5" id="KW-0812">Transmembrane</keyword>
<dbReference type="EMBL" id="AMRJ01000029">
    <property type="protein sequence ID" value="EKF73294.1"/>
    <property type="molecule type" value="Genomic_DNA"/>
</dbReference>
<dbReference type="Pfam" id="PF04932">
    <property type="entry name" value="Wzy_C"/>
    <property type="match status" value="1"/>
</dbReference>
<sequence length="384" mass="43635">MRSFLGKEIWVCFFLGVSVYLGLATGSVFPVGDDALFVVFIAFIYFFSMLLAVQGLGVFARFRDYFFLCVPVSFCLLVSLFRAEEPGYAIEKIEGAILITLIVGPLLSFLMGRIGKDGAIFVFLIVALMFLFLTVLYKAKFGFFDRSVRYFINGPIVYGWIMGYCAVLAIYLLNEGHNKKVLYPVLIAFVFAMLWTKSKGPVVAFSAVFLVVSYKWLRIKDLAVIAAAFALFSYLYSGDIADYFSRFSVFSRLIKGDVSEADAGSISARLEMLDVSLRIFMEYPVWGVGIGNWKHFSEMEYWYPHNIFFEILSEMGIVGLGVFLTVILYLFVRGGWLSKISIIYFVLCSSFSGDLSYLRFLLVFSMGFLIADRRFYLERNDKCI</sequence>
<feature type="transmembrane region" description="Helical" evidence="5">
    <location>
        <begin position="181"/>
        <end position="196"/>
    </location>
</feature>